<dbReference type="SUPFAM" id="SSF52317">
    <property type="entry name" value="Class I glutamine amidotransferase-like"/>
    <property type="match status" value="1"/>
</dbReference>
<gene>
    <name evidence="1" type="ORF">H8S07_06710</name>
</gene>
<dbReference type="RefSeq" id="WP_118661118.1">
    <property type="nucleotide sequence ID" value="NZ_JACOOY010000007.1"/>
</dbReference>
<dbReference type="CDD" id="cd01745">
    <property type="entry name" value="GATase1_2"/>
    <property type="match status" value="1"/>
</dbReference>
<protein>
    <submittedName>
        <fullName evidence="1">Gamma-glutamyl-gamma-aminobutyrate hydrolase family protein</fullName>
    </submittedName>
</protein>
<sequence>MESITKPVIGIVFCGFSDDRLFVPFSYIQAIEKSDGIPVIIPYLSDADSLSGYLSICDGFLFCGGDDITPELFGEELQTDHGTTDRKTDQFHLTLMQKVLDFHLPVLGICRGMQVLNLTLGGTIYQDLSLRNRNSFNHIQRSLDRSDPCHTVAFASHSLLYEICGNSCAVNSYHHQCVKTLGKHIKMTGITSDGVIESIESTGHTFAVGVQWHPECMYTNCEAMRRLFDQFVRKAAGAKHLSLPLSASLKL</sequence>
<dbReference type="Proteomes" id="UP000647235">
    <property type="component" value="Unassembled WGS sequence"/>
</dbReference>
<dbReference type="EMBL" id="JACOOY010000007">
    <property type="protein sequence ID" value="MBC5664968.1"/>
    <property type="molecule type" value="Genomic_DNA"/>
</dbReference>
<dbReference type="PANTHER" id="PTHR43235">
    <property type="entry name" value="GLUTAMINE AMIDOTRANSFERASE PB2B2.05-RELATED"/>
    <property type="match status" value="1"/>
</dbReference>
<evidence type="ECO:0000313" key="1">
    <source>
        <dbReference type="EMBL" id="MBC5664968.1"/>
    </source>
</evidence>
<dbReference type="GO" id="GO:0016787">
    <property type="term" value="F:hydrolase activity"/>
    <property type="evidence" value="ECO:0007669"/>
    <property type="project" value="UniProtKB-KW"/>
</dbReference>
<organism evidence="1 2">
    <name type="scientific">Dorea hominis</name>
    <dbReference type="NCBI Taxonomy" id="2763040"/>
    <lineage>
        <taxon>Bacteria</taxon>
        <taxon>Bacillati</taxon>
        <taxon>Bacillota</taxon>
        <taxon>Clostridia</taxon>
        <taxon>Lachnospirales</taxon>
        <taxon>Lachnospiraceae</taxon>
        <taxon>Dorea</taxon>
    </lineage>
</organism>
<dbReference type="InterPro" id="IPR044668">
    <property type="entry name" value="PuuD-like"/>
</dbReference>
<accession>A0ABR7EUE4</accession>
<keyword evidence="1" id="KW-0378">Hydrolase</keyword>
<dbReference type="PROSITE" id="PS51273">
    <property type="entry name" value="GATASE_TYPE_1"/>
    <property type="match status" value="1"/>
</dbReference>
<comment type="caution">
    <text evidence="1">The sequence shown here is derived from an EMBL/GenBank/DDBJ whole genome shotgun (WGS) entry which is preliminary data.</text>
</comment>
<reference evidence="1 2" key="1">
    <citation type="submission" date="2020-08" db="EMBL/GenBank/DDBJ databases">
        <title>Genome public.</title>
        <authorList>
            <person name="Liu C."/>
            <person name="Sun Q."/>
        </authorList>
    </citation>
    <scope>NUCLEOTIDE SEQUENCE [LARGE SCALE GENOMIC DNA]</scope>
    <source>
        <strain evidence="1 2">NSJ-36</strain>
    </source>
</reference>
<evidence type="ECO:0000313" key="2">
    <source>
        <dbReference type="Proteomes" id="UP000647235"/>
    </source>
</evidence>
<proteinExistence type="predicted"/>
<dbReference type="InterPro" id="IPR029062">
    <property type="entry name" value="Class_I_gatase-like"/>
</dbReference>
<dbReference type="Gene3D" id="3.40.50.880">
    <property type="match status" value="1"/>
</dbReference>
<keyword evidence="2" id="KW-1185">Reference proteome</keyword>
<dbReference type="PANTHER" id="PTHR43235:SF1">
    <property type="entry name" value="GLUTAMINE AMIDOTRANSFERASE PB2B2.05-RELATED"/>
    <property type="match status" value="1"/>
</dbReference>
<dbReference type="Pfam" id="PF07722">
    <property type="entry name" value="Peptidase_C26"/>
    <property type="match status" value="1"/>
</dbReference>
<name>A0ABR7EUE4_9FIRM</name>
<dbReference type="InterPro" id="IPR011697">
    <property type="entry name" value="Peptidase_C26"/>
</dbReference>